<keyword evidence="9 10" id="KW-0511">Multifunctional enzyme</keyword>
<dbReference type="Gene3D" id="3.40.50.150">
    <property type="entry name" value="Vaccinia Virus protein VP39"/>
    <property type="match status" value="1"/>
</dbReference>
<dbReference type="GO" id="GO:0005737">
    <property type="term" value="C:cytoplasm"/>
    <property type="evidence" value="ECO:0007669"/>
    <property type="project" value="UniProtKB-SubCell"/>
</dbReference>
<accession>A0AAJ2BQD9</accession>
<comment type="cofactor">
    <cofactor evidence="10">
        <name>FAD</name>
        <dbReference type="ChEBI" id="CHEBI:57692"/>
    </cofactor>
</comment>
<evidence type="ECO:0000256" key="1">
    <source>
        <dbReference type="ARBA" id="ARBA00022490"/>
    </source>
</evidence>
<dbReference type="SUPFAM" id="SSF53335">
    <property type="entry name" value="S-adenosyl-L-methionine-dependent methyltransferases"/>
    <property type="match status" value="1"/>
</dbReference>
<evidence type="ECO:0000256" key="8">
    <source>
        <dbReference type="ARBA" id="ARBA00023002"/>
    </source>
</evidence>
<dbReference type="NCBIfam" id="NF033855">
    <property type="entry name" value="tRNA_MNMC2"/>
    <property type="match status" value="1"/>
</dbReference>
<dbReference type="Proteomes" id="UP001268036">
    <property type="component" value="Unassembled WGS sequence"/>
</dbReference>
<dbReference type="InterPro" id="IPR008471">
    <property type="entry name" value="MnmC-like_methylTransf"/>
</dbReference>
<reference evidence="13" key="1">
    <citation type="submission" date="2023-08" db="EMBL/GenBank/DDBJ databases">
        <title>Functional and genomic diversity of the sorghum phyllosphere microbiome.</title>
        <authorList>
            <person name="Shade A."/>
        </authorList>
    </citation>
    <scope>NUCLEOTIDE SEQUENCE</scope>
    <source>
        <strain evidence="13">SORGH_AS_0201</strain>
    </source>
</reference>
<feature type="region of interest" description="FAD-dependent cmnm(5)s(2)U34 oxidoreductase" evidence="10">
    <location>
        <begin position="261"/>
        <end position="646"/>
    </location>
</feature>
<keyword evidence="6 10" id="KW-0819">tRNA processing</keyword>
<dbReference type="GO" id="GO:0032259">
    <property type="term" value="P:methylation"/>
    <property type="evidence" value="ECO:0007669"/>
    <property type="project" value="UniProtKB-KW"/>
</dbReference>
<evidence type="ECO:0000256" key="4">
    <source>
        <dbReference type="ARBA" id="ARBA00022679"/>
    </source>
</evidence>
<comment type="caution">
    <text evidence="13">The sequence shown here is derived from an EMBL/GenBank/DDBJ whole genome shotgun (WGS) entry which is preliminary data.</text>
</comment>
<dbReference type="GO" id="GO:0004808">
    <property type="term" value="F:tRNA (5-methylaminomethyl-2-thiouridylate)(34)-methyltransferase activity"/>
    <property type="evidence" value="ECO:0007669"/>
    <property type="project" value="UniProtKB-EC"/>
</dbReference>
<comment type="similarity">
    <text evidence="10">In the C-terminal section; belongs to the DAO family.</text>
</comment>
<keyword evidence="4 10" id="KW-0808">Transferase</keyword>
<keyword evidence="8 10" id="KW-0560">Oxidoreductase</keyword>
<keyword evidence="7 10" id="KW-0274">FAD</keyword>
<feature type="region of interest" description="tRNA (mnm(5)s(2)U34)-methyltransferase" evidence="10">
    <location>
        <begin position="1"/>
        <end position="235"/>
    </location>
</feature>
<organism evidence="13 14">
    <name type="scientific">Pseudomonas oryzihabitans</name>
    <dbReference type="NCBI Taxonomy" id="47885"/>
    <lineage>
        <taxon>Bacteria</taxon>
        <taxon>Pseudomonadati</taxon>
        <taxon>Pseudomonadota</taxon>
        <taxon>Gammaproteobacteria</taxon>
        <taxon>Pseudomonadales</taxon>
        <taxon>Pseudomonadaceae</taxon>
        <taxon>Pseudomonas</taxon>
    </lineage>
</organism>
<name>A0AAJ2BQD9_9PSED</name>
<dbReference type="Gene3D" id="3.30.9.10">
    <property type="entry name" value="D-Amino Acid Oxidase, subunit A, domain 2"/>
    <property type="match status" value="1"/>
</dbReference>
<proteinExistence type="inferred from homology"/>
<dbReference type="EC" id="1.5.-.-" evidence="10"/>
<dbReference type="InterPro" id="IPR029063">
    <property type="entry name" value="SAM-dependent_MTases_sf"/>
</dbReference>
<evidence type="ECO:0000259" key="11">
    <source>
        <dbReference type="Pfam" id="PF01266"/>
    </source>
</evidence>
<dbReference type="GO" id="GO:0050660">
    <property type="term" value="F:flavin adenine dinucleotide binding"/>
    <property type="evidence" value="ECO:0007669"/>
    <property type="project" value="UniProtKB-UniRule"/>
</dbReference>
<keyword evidence="1 10" id="KW-0963">Cytoplasm</keyword>
<dbReference type="Pfam" id="PF05430">
    <property type="entry name" value="Methyltransf_30"/>
    <property type="match status" value="1"/>
</dbReference>
<evidence type="ECO:0000256" key="10">
    <source>
        <dbReference type="HAMAP-Rule" id="MF_01102"/>
    </source>
</evidence>
<dbReference type="GO" id="GO:0016645">
    <property type="term" value="F:oxidoreductase activity, acting on the CH-NH group of donors"/>
    <property type="evidence" value="ECO:0007669"/>
    <property type="project" value="InterPro"/>
</dbReference>
<evidence type="ECO:0000313" key="14">
    <source>
        <dbReference type="Proteomes" id="UP001268036"/>
    </source>
</evidence>
<evidence type="ECO:0000256" key="3">
    <source>
        <dbReference type="ARBA" id="ARBA00022630"/>
    </source>
</evidence>
<feature type="domain" description="FAD dependent oxidoreductase" evidence="11">
    <location>
        <begin position="258"/>
        <end position="615"/>
    </location>
</feature>
<evidence type="ECO:0000256" key="6">
    <source>
        <dbReference type="ARBA" id="ARBA00022694"/>
    </source>
</evidence>
<keyword evidence="2 10" id="KW-0489">Methyltransferase</keyword>
<dbReference type="SUPFAM" id="SSF51905">
    <property type="entry name" value="FAD/NAD(P)-binding domain"/>
    <property type="match status" value="1"/>
</dbReference>
<comment type="similarity">
    <text evidence="10">In the N-terminal section; belongs to the methyltransferase superfamily. tRNA (mnm(5)s(2)U34)-methyltransferase family.</text>
</comment>
<dbReference type="HAMAP" id="MF_01102">
    <property type="entry name" value="MnmC"/>
    <property type="match status" value="1"/>
</dbReference>
<dbReference type="NCBIfam" id="NF002481">
    <property type="entry name" value="PRK01747.1-2"/>
    <property type="match status" value="1"/>
</dbReference>
<dbReference type="InterPro" id="IPR023032">
    <property type="entry name" value="tRNA_MAMT_biosynth_bifunc_MnmC"/>
</dbReference>
<keyword evidence="3 10" id="KW-0285">Flavoprotein</keyword>
<dbReference type="AlphaFoldDB" id="A0AAJ2BQD9"/>
<evidence type="ECO:0000259" key="12">
    <source>
        <dbReference type="Pfam" id="PF05430"/>
    </source>
</evidence>
<dbReference type="SUPFAM" id="SSF54373">
    <property type="entry name" value="FAD-linked reductases, C-terminal domain"/>
    <property type="match status" value="1"/>
</dbReference>
<evidence type="ECO:0000313" key="13">
    <source>
        <dbReference type="EMBL" id="MDR6235596.1"/>
    </source>
</evidence>
<dbReference type="RefSeq" id="WP_309760377.1">
    <property type="nucleotide sequence ID" value="NZ_JAVJAF010000001.1"/>
</dbReference>
<gene>
    <name evidence="10" type="primary">mnmC</name>
    <name evidence="13" type="ORF">QE440_003337</name>
</gene>
<dbReference type="InterPro" id="IPR006076">
    <property type="entry name" value="FAD-dep_OxRdtase"/>
</dbReference>
<feature type="domain" description="MnmC-like methyltransferase" evidence="12">
    <location>
        <begin position="112"/>
        <end position="234"/>
    </location>
</feature>
<keyword evidence="5 10" id="KW-0949">S-adenosyl-L-methionine</keyword>
<dbReference type="GO" id="GO:0002098">
    <property type="term" value="P:tRNA wobble uridine modification"/>
    <property type="evidence" value="ECO:0007669"/>
    <property type="project" value="TreeGrafter"/>
</dbReference>
<dbReference type="EMBL" id="JAVJAF010000001">
    <property type="protein sequence ID" value="MDR6235596.1"/>
    <property type="molecule type" value="Genomic_DNA"/>
</dbReference>
<dbReference type="Gene3D" id="3.50.50.60">
    <property type="entry name" value="FAD/NAD(P)-binding domain"/>
    <property type="match status" value="1"/>
</dbReference>
<comment type="catalytic activity">
    <reaction evidence="10">
        <text>5-aminomethyl-2-thiouridine(34) in tRNA + S-adenosyl-L-methionine = 5-methylaminomethyl-2-thiouridine(34) in tRNA + S-adenosyl-L-homocysteine + H(+)</text>
        <dbReference type="Rhea" id="RHEA:19569"/>
        <dbReference type="Rhea" id="RHEA-COMP:10195"/>
        <dbReference type="Rhea" id="RHEA-COMP:10197"/>
        <dbReference type="ChEBI" id="CHEBI:15378"/>
        <dbReference type="ChEBI" id="CHEBI:57856"/>
        <dbReference type="ChEBI" id="CHEBI:59789"/>
        <dbReference type="ChEBI" id="CHEBI:74454"/>
        <dbReference type="ChEBI" id="CHEBI:74455"/>
        <dbReference type="EC" id="2.1.1.61"/>
    </reaction>
</comment>
<dbReference type="EC" id="2.1.1.61" evidence="10"/>
<evidence type="ECO:0000256" key="5">
    <source>
        <dbReference type="ARBA" id="ARBA00022691"/>
    </source>
</evidence>
<dbReference type="InterPro" id="IPR047785">
    <property type="entry name" value="tRNA_MNMC2"/>
</dbReference>
<evidence type="ECO:0000256" key="7">
    <source>
        <dbReference type="ARBA" id="ARBA00022827"/>
    </source>
</evidence>
<comment type="function">
    <text evidence="10">Catalyzes the last two steps in the biosynthesis of 5-methylaminomethyl-2-thiouridine (mnm(5)s(2)U) at the wobble position (U34) in tRNA. Catalyzes the FAD-dependent demodification of cmnm(5)s(2)U34 to nm(5)s(2)U34, followed by the transfer of a methyl group from S-adenosyl-L-methionine to nm(5)s(2)U34, to form mnm(5)s(2)U34.</text>
</comment>
<dbReference type="InterPro" id="IPR036188">
    <property type="entry name" value="FAD/NAD-bd_sf"/>
</dbReference>
<dbReference type="InterPro" id="IPR017610">
    <property type="entry name" value="tRNA_S-uridine_synth_MnmC_C"/>
</dbReference>
<evidence type="ECO:0000256" key="9">
    <source>
        <dbReference type="ARBA" id="ARBA00023268"/>
    </source>
</evidence>
<sequence>MTDFQHAQLDWDPTGQPLSRTYGDVYFSRASGLEETRYVFLQQNRLPERFAALQAGEVFCIGETGFGTGLNFLCAWQLFEALAPQGARLHFVSVERFPLTATDLAQALALWPELAAYSAALQRLYQAIHPGFQRLILGEGRVTLTLLVGDVLERLPELDARCDAWFLDGFAPAKNPEMWTPALFAELARLSRPGTTLATFTCAGFVRRGLNEAGFAMGKVPGFGHKREMLAGVLERPVATATPPWYARPPRPTGPRTAVVIGAGLAGCATAASLARRGWQVRVLERHAAPAQEASGNPQGVLYLKLSAHDTPLSRLILDGFGLTLRELQALPPGSAWSPCGVLQLALDAKDAARQAQLSAHFPTGLLQPLAQDAASQRAGLGLTAGGLFFPEGGWVHPPALCAHWLAHPNIELVTGVEVVDLQPTPAGWRLGTNDAAFETTVVVVASAAQAKTLLPELPLKAIRGQLSNLPETPRSQALNTVVCGEGYLAPAREGRHCLGASFVFDREDTEPSQAEHASNLELLAELSPELAASYSAADLDGRVAFRCTSPDYLPLVGPVVDEPLFAQRYQVLGQDARQVPDLPAPWRPGLYLNLAHGSRGLVTTPLAAELLAAWLEDEPLPVARRVAEACHPNRFPLRRLIRGQG</sequence>
<dbReference type="Pfam" id="PF01266">
    <property type="entry name" value="DAO"/>
    <property type="match status" value="1"/>
</dbReference>
<dbReference type="PANTHER" id="PTHR13847:SF283">
    <property type="entry name" value="TRNA 5-METHYLAMINOMETHYL-2-THIOURIDINE BIOSYNTHESIS BIFUNCTIONAL PROTEIN MNMC"/>
    <property type="match status" value="1"/>
</dbReference>
<dbReference type="NCBIfam" id="TIGR03197">
    <property type="entry name" value="MnmC_Cterm"/>
    <property type="match status" value="1"/>
</dbReference>
<dbReference type="PANTHER" id="PTHR13847">
    <property type="entry name" value="SARCOSINE DEHYDROGENASE-RELATED"/>
    <property type="match status" value="1"/>
</dbReference>
<protein>
    <recommendedName>
        <fullName evidence="10">tRNA 5-methylaminomethyl-2-thiouridine biosynthesis bifunctional protein MnmC</fullName>
        <shortName evidence="10">tRNA mnm(5)s(2)U biosynthesis bifunctional protein</shortName>
    </recommendedName>
    <domain>
        <recommendedName>
            <fullName evidence="10">tRNA (mnm(5)s(2)U34)-methyltransferase</fullName>
            <ecNumber evidence="10">2.1.1.61</ecNumber>
        </recommendedName>
    </domain>
    <domain>
        <recommendedName>
            <fullName evidence="10">FAD-dependent cmnm(5)s(2)U34 oxidoreductase</fullName>
            <ecNumber evidence="10">1.5.-.-</ecNumber>
        </recommendedName>
    </domain>
</protein>
<comment type="subcellular location">
    <subcellularLocation>
        <location evidence="10">Cytoplasm</location>
    </subcellularLocation>
</comment>
<evidence type="ECO:0000256" key="2">
    <source>
        <dbReference type="ARBA" id="ARBA00022603"/>
    </source>
</evidence>